<proteinExistence type="inferred from homology"/>
<dbReference type="OrthoDB" id="73875at2759"/>
<comment type="similarity">
    <text evidence="2">Belongs to the glycosyl hydrolase 18 family. Chitinase class V subfamily.</text>
</comment>
<feature type="domain" description="LysM" evidence="13">
    <location>
        <begin position="394"/>
        <end position="442"/>
    </location>
</feature>
<evidence type="ECO:0000256" key="7">
    <source>
        <dbReference type="ARBA" id="ARBA00023026"/>
    </source>
</evidence>
<evidence type="ECO:0000313" key="15">
    <source>
        <dbReference type="EMBL" id="ERF72909.1"/>
    </source>
</evidence>
<dbReference type="InterPro" id="IPR011583">
    <property type="entry name" value="Chitinase_II/V-like_cat"/>
</dbReference>
<evidence type="ECO:0000256" key="11">
    <source>
        <dbReference type="RuleBase" id="RU000489"/>
    </source>
</evidence>
<keyword evidence="9 11" id="KW-0326">Glycosidase</keyword>
<dbReference type="PANTHER" id="PTHR47700:SF2">
    <property type="entry name" value="CHITINASE"/>
    <property type="match status" value="1"/>
</dbReference>
<dbReference type="PROSITE" id="PS01095">
    <property type="entry name" value="GH18_1"/>
    <property type="match status" value="1"/>
</dbReference>
<dbReference type="CDD" id="cd02878">
    <property type="entry name" value="GH18_zymocin_alpha"/>
    <property type="match status" value="1"/>
</dbReference>
<evidence type="ECO:0000259" key="13">
    <source>
        <dbReference type="PROSITE" id="PS51782"/>
    </source>
</evidence>
<keyword evidence="4" id="KW-0147">Chitin-binding</keyword>
<evidence type="ECO:0000259" key="14">
    <source>
        <dbReference type="PROSITE" id="PS51910"/>
    </source>
</evidence>
<dbReference type="eggNOG" id="KOG2806">
    <property type="taxonomic scope" value="Eukaryota"/>
</dbReference>
<feature type="chain" id="PRO_5004612245" description="chitinase" evidence="12">
    <location>
        <begin position="26"/>
        <end position="1342"/>
    </location>
</feature>
<dbReference type="InterPro" id="IPR017853">
    <property type="entry name" value="GH"/>
</dbReference>
<name>U1HUD0_ENDPU</name>
<dbReference type="OMA" id="GCWTEQC"/>
<dbReference type="Gene3D" id="3.20.20.80">
    <property type="entry name" value="Glycosidases"/>
    <property type="match status" value="1"/>
</dbReference>
<evidence type="ECO:0000313" key="16">
    <source>
        <dbReference type="Proteomes" id="UP000019373"/>
    </source>
</evidence>
<dbReference type="InterPro" id="IPR001223">
    <property type="entry name" value="Glyco_hydro18_cat"/>
</dbReference>
<dbReference type="Pfam" id="PF00704">
    <property type="entry name" value="Glyco_hydro_18"/>
    <property type="match status" value="1"/>
</dbReference>
<dbReference type="InterPro" id="IPR001579">
    <property type="entry name" value="Glyco_hydro_18_chit_AS"/>
</dbReference>
<dbReference type="PROSITE" id="PS51910">
    <property type="entry name" value="GH18_2"/>
    <property type="match status" value="1"/>
</dbReference>
<keyword evidence="16" id="KW-1185">Reference proteome</keyword>
<dbReference type="PANTHER" id="PTHR47700">
    <property type="entry name" value="V CHITINASE, PUTATIVE (AFU_ORTHOLOGUE AFUA_6G13720)-RELATED"/>
    <property type="match status" value="1"/>
</dbReference>
<evidence type="ECO:0000256" key="12">
    <source>
        <dbReference type="SAM" id="SignalP"/>
    </source>
</evidence>
<dbReference type="SMART" id="SM00257">
    <property type="entry name" value="LysM"/>
    <property type="match status" value="2"/>
</dbReference>
<dbReference type="InterPro" id="IPR018392">
    <property type="entry name" value="LysM"/>
</dbReference>
<protein>
    <recommendedName>
        <fullName evidence="3">chitinase</fullName>
        <ecNumber evidence="3">3.2.1.14</ecNumber>
    </recommendedName>
</protein>
<gene>
    <name evidence="15" type="ORF">EPUS_08737</name>
</gene>
<accession>U1HUD0</accession>
<dbReference type="Gene3D" id="3.10.350.10">
    <property type="entry name" value="LysM domain"/>
    <property type="match status" value="2"/>
</dbReference>
<dbReference type="InterPro" id="IPR036779">
    <property type="entry name" value="LysM_dom_sf"/>
</dbReference>
<dbReference type="SUPFAM" id="SSF51445">
    <property type="entry name" value="(Trans)glycosidases"/>
    <property type="match status" value="1"/>
</dbReference>
<evidence type="ECO:0000256" key="8">
    <source>
        <dbReference type="ARBA" id="ARBA00023277"/>
    </source>
</evidence>
<dbReference type="HOGENOM" id="CLU_002846_2_0_1"/>
<evidence type="ECO:0000256" key="2">
    <source>
        <dbReference type="ARBA" id="ARBA00008682"/>
    </source>
</evidence>
<feature type="signal peptide" evidence="12">
    <location>
        <begin position="1"/>
        <end position="25"/>
    </location>
</feature>
<evidence type="ECO:0000256" key="1">
    <source>
        <dbReference type="ARBA" id="ARBA00000822"/>
    </source>
</evidence>
<dbReference type="CDD" id="cd00118">
    <property type="entry name" value="LysM"/>
    <property type="match status" value="1"/>
</dbReference>
<dbReference type="SUPFAM" id="SSF57016">
    <property type="entry name" value="Plant lectins/antimicrobial peptides"/>
    <property type="match status" value="1"/>
</dbReference>
<dbReference type="Gene3D" id="3.10.50.10">
    <property type="match status" value="1"/>
</dbReference>
<sequence length="1342" mass="140071">MWFSPSSVSAGTVAITLMLSHQATAIEGGSDQLSSYLAAHPVPTKSAGPTINSNDTIAPKLADLALSQCPAGCDESGSNPGNWTLYPRLGRLSICNETMLLDFTLYNSLRSDETIRACTATSTVGASSAGNTTNDGSCLPNGSLTQVQESLQLAFNHTSIPATLEDFEAASKQLAAALSQRDSNCTDVTSFSYSNSVALGLFAGPGVQDISASVLQQFIKKIKGTGFSNSVVAQLCVKDGRSSKYSFGIAASGDRDIPFVQDAVATWASGECITSYDNAEPWQAITLSVPDLLSNGTAGNSTAGLRNSTAGTFPLTPRNSNIFHRRAPCSTIQVVSGDSCSSLAAECGISPSDFTTYNPSPTFCSSLQVGQHACCSAGEMPDFRPQPNPDGTCFSHYVEPGDSCSALGAANSLTNAEIESFNTETWGWQGCSNVQAFQNICLSTGAPPMPAPITNAICGPQKPGSTQPGPGIALASLNQCPLNACCNRHGQCGITKEFCTISESATGAPGTAAPGENGCISNCGTDIVVGSAPAQAMSIGYFEAYNLDRPCLNMKISAMDLEPYTHIHLAFGHVTTSYAIDVSHIDIQWQLFKQIFGPKKILSLGGWSFSTEGPTYQIFRDAVKPGNQDTFVANIVSFIQQHNLDGIDIDWEYPNAPDIPGIPPGTAADAANYLTFFGKLRAALPSGKSASFCAPASFWYLKGYHIEEMAALADYIVYMTYDLHGQWDYANKYSIDGCPAGDCLRSHTNLTETLVALSMITKAGVPSGKLAVGVTSYGRSFQMTTPGCTGPLCTYTGGVSGAYPGPCTGTAGYISNAEINAILGGTGTWKTQSGALQPISSYSSYFDSDSQSNVAVYDSTQWVAYMDDSVKADRKALYGGLNFAGIVDWAIDLQGFNGDTIGSGASSNIVYPPPSLWTSPNPLVGCKPPCIFVFPPYPLGVTHTVNWPALTTTLLSSGAGGVYVKTTTIPVPAFTMTDVSLQPLTLKSTDTASYKINPVQSITPSSFVYTLPPNHATFPVTTPTPGTSTGTSTPLIIIPPVTFPTTSFPVTIQPQPTFSVDYPDPPTPLPPVTVRPTPIPPVSCTGPGCGTRDCGIFGCKPGCGLFGCDGGCGIFGCGGGCGVFGCVPDCPLGSCGGVGCLIPGGCGNTQGPGGTDGGDNDCETPVTASACTYVVTSYKAWYMSSSTRTTETNCATSTACNGQDTATTTTPGSPQCSVDPDVEAAWSFGQAADNTVINGKQIPLEYVPTNPPGYDGSAFTLTQFGLTNTITVIATSTETVNPTTTITVVVEPTLRADCASWITAGGYWTFQVYNIDGWSTDGGASLKSEERGCFRSTSTCHS</sequence>
<reference evidence="16" key="1">
    <citation type="journal article" date="2014" name="BMC Genomics">
        <title>Genome characteristics reveal the impact of lichenization on lichen-forming fungus Endocarpon pusillum Hedwig (Verrucariales, Ascomycota).</title>
        <authorList>
            <person name="Wang Y.-Y."/>
            <person name="Liu B."/>
            <person name="Zhang X.-Y."/>
            <person name="Zhou Q.-M."/>
            <person name="Zhang T."/>
            <person name="Li H."/>
            <person name="Yu Y.-F."/>
            <person name="Zhang X.-L."/>
            <person name="Hao X.-Y."/>
            <person name="Wang M."/>
            <person name="Wang L."/>
            <person name="Wei J.-C."/>
        </authorList>
    </citation>
    <scope>NUCLEOTIDE SEQUENCE [LARGE SCALE GENOMIC DNA]</scope>
    <source>
        <strain evidence="16">Z07020 / HMAS-L-300199</strain>
    </source>
</reference>
<organism evidence="15 16">
    <name type="scientific">Endocarpon pusillum (strain Z07020 / HMAS-L-300199)</name>
    <name type="common">Lichen-forming fungus</name>
    <dbReference type="NCBI Taxonomy" id="1263415"/>
    <lineage>
        <taxon>Eukaryota</taxon>
        <taxon>Fungi</taxon>
        <taxon>Dikarya</taxon>
        <taxon>Ascomycota</taxon>
        <taxon>Pezizomycotina</taxon>
        <taxon>Eurotiomycetes</taxon>
        <taxon>Chaetothyriomycetidae</taxon>
        <taxon>Verrucariales</taxon>
        <taxon>Verrucariaceae</taxon>
        <taxon>Endocarpon</taxon>
    </lineage>
</organism>
<dbReference type="GO" id="GO:0008843">
    <property type="term" value="F:endochitinase activity"/>
    <property type="evidence" value="ECO:0007669"/>
    <property type="project" value="UniProtKB-EC"/>
</dbReference>
<dbReference type="Proteomes" id="UP000019373">
    <property type="component" value="Unassembled WGS sequence"/>
</dbReference>
<keyword evidence="5 11" id="KW-0378">Hydrolase</keyword>
<dbReference type="InterPro" id="IPR036861">
    <property type="entry name" value="Endochitinase-like_sf"/>
</dbReference>
<evidence type="ECO:0000256" key="6">
    <source>
        <dbReference type="ARBA" id="ARBA00023024"/>
    </source>
</evidence>
<evidence type="ECO:0000256" key="3">
    <source>
        <dbReference type="ARBA" id="ARBA00012729"/>
    </source>
</evidence>
<dbReference type="EMBL" id="KE721016">
    <property type="protein sequence ID" value="ERF72909.1"/>
    <property type="molecule type" value="Genomic_DNA"/>
</dbReference>
<dbReference type="GO" id="GO:0008061">
    <property type="term" value="F:chitin binding"/>
    <property type="evidence" value="ECO:0007669"/>
    <property type="project" value="UniProtKB-KW"/>
</dbReference>
<dbReference type="GeneID" id="19243581"/>
<dbReference type="InterPro" id="IPR029070">
    <property type="entry name" value="Chitinase_insertion_sf"/>
</dbReference>
<comment type="catalytic activity">
    <reaction evidence="1">
        <text>Random endo-hydrolysis of N-acetyl-beta-D-glucosaminide (1-&gt;4)-beta-linkages in chitin and chitodextrins.</text>
        <dbReference type="EC" id="3.2.1.14"/>
    </reaction>
</comment>
<dbReference type="GO" id="GO:0000272">
    <property type="term" value="P:polysaccharide catabolic process"/>
    <property type="evidence" value="ECO:0007669"/>
    <property type="project" value="UniProtKB-KW"/>
</dbReference>
<keyword evidence="6" id="KW-0146">Chitin degradation</keyword>
<evidence type="ECO:0000256" key="10">
    <source>
        <dbReference type="ARBA" id="ARBA00023326"/>
    </source>
</evidence>
<dbReference type="Pfam" id="PF01476">
    <property type="entry name" value="LysM"/>
    <property type="match status" value="1"/>
</dbReference>
<keyword evidence="7" id="KW-0843">Virulence</keyword>
<keyword evidence="12" id="KW-0732">Signal</keyword>
<keyword evidence="10" id="KW-0624">Polysaccharide degradation</keyword>
<dbReference type="SMART" id="SM00636">
    <property type="entry name" value="Glyco_18"/>
    <property type="match status" value="1"/>
</dbReference>
<dbReference type="PROSITE" id="PS51782">
    <property type="entry name" value="LYSM"/>
    <property type="match status" value="2"/>
</dbReference>
<feature type="domain" description="LysM" evidence="13">
    <location>
        <begin position="330"/>
        <end position="375"/>
    </location>
</feature>
<evidence type="ECO:0000256" key="9">
    <source>
        <dbReference type="ARBA" id="ARBA00023295"/>
    </source>
</evidence>
<dbReference type="GO" id="GO:0006032">
    <property type="term" value="P:chitin catabolic process"/>
    <property type="evidence" value="ECO:0007669"/>
    <property type="project" value="UniProtKB-KW"/>
</dbReference>
<dbReference type="EC" id="3.2.1.14" evidence="3"/>
<feature type="domain" description="GH18" evidence="14">
    <location>
        <begin position="536"/>
        <end position="912"/>
    </location>
</feature>
<dbReference type="InterPro" id="IPR053214">
    <property type="entry name" value="LysM12-like"/>
</dbReference>
<evidence type="ECO:0000256" key="4">
    <source>
        <dbReference type="ARBA" id="ARBA00022669"/>
    </source>
</evidence>
<dbReference type="SUPFAM" id="SSF54556">
    <property type="entry name" value="Chitinase insertion domain"/>
    <property type="match status" value="1"/>
</dbReference>
<dbReference type="RefSeq" id="XP_007801453.1">
    <property type="nucleotide sequence ID" value="XM_007803262.1"/>
</dbReference>
<dbReference type="SUPFAM" id="SSF54106">
    <property type="entry name" value="LysM domain"/>
    <property type="match status" value="1"/>
</dbReference>
<keyword evidence="8" id="KW-0119">Carbohydrate metabolism</keyword>
<evidence type="ECO:0000256" key="5">
    <source>
        <dbReference type="ARBA" id="ARBA00022801"/>
    </source>
</evidence>